<dbReference type="AlphaFoldDB" id="A0A2X0PF73"/>
<sequence length="301" mass="33187">MANKKSKSAHAAPATPSSAAKDKKDVAAAAAAAAAVTPASSPKMKATTLPDPDDEKQPSTNDDNDDDDDDDEEDKAVSASAAAPIKVNKASLTELKLAVDDLVKEFFSRPSHFTPSHIHEDVRLILGWSAVIVSAITGYYGYVVEFHQSKFGSTIGVIVYVLLSNFYSILNTLYWLYVTYVEKQTIFQGKRRTFASRISTETISLSSTARSIPQEPYNFPFSHWTKTKTQTKPTAAAADDYPLYTLHLSYIHTSNNGKSLIRSFEKTLIKSFREWVDSQGVVHKRLLENDLQALLSECLEG</sequence>
<feature type="compositionally biased region" description="Low complexity" evidence="9">
    <location>
        <begin position="27"/>
        <end position="43"/>
    </location>
</feature>
<evidence type="ECO:0000256" key="4">
    <source>
        <dbReference type="ARBA" id="ARBA00022692"/>
    </source>
</evidence>
<evidence type="ECO:0000256" key="8">
    <source>
        <dbReference type="ARBA" id="ARBA00045608"/>
    </source>
</evidence>
<dbReference type="GO" id="GO:0045047">
    <property type="term" value="P:protein targeting to ER"/>
    <property type="evidence" value="ECO:0007669"/>
    <property type="project" value="TreeGrafter"/>
</dbReference>
<organism evidence="11 12">
    <name type="scientific">Microbotryum silenes-dioicae</name>
    <dbReference type="NCBI Taxonomy" id="796604"/>
    <lineage>
        <taxon>Eukaryota</taxon>
        <taxon>Fungi</taxon>
        <taxon>Dikarya</taxon>
        <taxon>Basidiomycota</taxon>
        <taxon>Pucciniomycotina</taxon>
        <taxon>Microbotryomycetes</taxon>
        <taxon>Microbotryales</taxon>
        <taxon>Microbotryaceae</taxon>
        <taxon>Microbotryum</taxon>
    </lineage>
</organism>
<keyword evidence="12" id="KW-1185">Reference proteome</keyword>
<keyword evidence="7 10" id="KW-0472">Membrane</keyword>
<keyword evidence="6 10" id="KW-1133">Transmembrane helix</keyword>
<dbReference type="Proteomes" id="UP000249464">
    <property type="component" value="Unassembled WGS sequence"/>
</dbReference>
<dbReference type="GO" id="GO:0005787">
    <property type="term" value="C:signal peptidase complex"/>
    <property type="evidence" value="ECO:0007669"/>
    <property type="project" value="InterPro"/>
</dbReference>
<dbReference type="InterPro" id="IPR009582">
    <property type="entry name" value="Spc2/SPCS2"/>
</dbReference>
<comment type="subcellular location">
    <subcellularLocation>
        <location evidence="1">Endoplasmic reticulum membrane</location>
        <topology evidence="1">Multi-pass membrane protein</topology>
    </subcellularLocation>
</comment>
<comment type="function">
    <text evidence="8">Component of the signal peptidase complex (SPC) which catalyzes the cleavage of N-terminal signal sequences from nascent proteins as they are translocated into the lumen of the endoplasmic reticulum. Enhances the enzymatic activity of SPC and facilitates the interactions between different components of the translocation site.</text>
</comment>
<feature type="region of interest" description="Disordered" evidence="9">
    <location>
        <begin position="1"/>
        <end position="80"/>
    </location>
</feature>
<evidence type="ECO:0000313" key="12">
    <source>
        <dbReference type="Proteomes" id="UP000249464"/>
    </source>
</evidence>
<evidence type="ECO:0000256" key="3">
    <source>
        <dbReference type="ARBA" id="ARBA00017057"/>
    </source>
</evidence>
<evidence type="ECO:0000256" key="5">
    <source>
        <dbReference type="ARBA" id="ARBA00022824"/>
    </source>
</evidence>
<comment type="similarity">
    <text evidence="2">Belongs to the SPCS2 family.</text>
</comment>
<evidence type="ECO:0000256" key="7">
    <source>
        <dbReference type="ARBA" id="ARBA00023136"/>
    </source>
</evidence>
<evidence type="ECO:0000256" key="6">
    <source>
        <dbReference type="ARBA" id="ARBA00022989"/>
    </source>
</evidence>
<gene>
    <name evidence="11" type="primary">BQ5605_C009g05690</name>
    <name evidence="11" type="ORF">BQ5605_C009G05690</name>
</gene>
<feature type="compositionally biased region" description="Acidic residues" evidence="9">
    <location>
        <begin position="62"/>
        <end position="74"/>
    </location>
</feature>
<keyword evidence="5" id="KW-0256">Endoplasmic reticulum</keyword>
<evidence type="ECO:0000256" key="1">
    <source>
        <dbReference type="ARBA" id="ARBA00004477"/>
    </source>
</evidence>
<reference evidence="11 12" key="1">
    <citation type="submission" date="2016-11" db="EMBL/GenBank/DDBJ databases">
        <authorList>
            <person name="Jaros S."/>
            <person name="Januszkiewicz K."/>
            <person name="Wedrychowicz H."/>
        </authorList>
    </citation>
    <scope>NUCLEOTIDE SEQUENCE [LARGE SCALE GENOMIC DNA]</scope>
</reference>
<dbReference type="PANTHER" id="PTHR13085:SF0">
    <property type="entry name" value="SIGNAL PEPTIDASE COMPLEX SUBUNIT 2"/>
    <property type="match status" value="1"/>
</dbReference>
<feature type="transmembrane region" description="Helical" evidence="10">
    <location>
        <begin position="155"/>
        <end position="177"/>
    </location>
</feature>
<name>A0A2X0PF73_9BASI</name>
<evidence type="ECO:0000256" key="9">
    <source>
        <dbReference type="SAM" id="MobiDB-lite"/>
    </source>
</evidence>
<keyword evidence="4 10" id="KW-0812">Transmembrane</keyword>
<dbReference type="GO" id="GO:0006465">
    <property type="term" value="P:signal peptide processing"/>
    <property type="evidence" value="ECO:0007669"/>
    <property type="project" value="InterPro"/>
</dbReference>
<proteinExistence type="inferred from homology"/>
<dbReference type="EMBL" id="FQNC01000049">
    <property type="protein sequence ID" value="SGY84333.1"/>
    <property type="molecule type" value="Genomic_DNA"/>
</dbReference>
<protein>
    <recommendedName>
        <fullName evidence="3">Signal peptidase complex subunit 2</fullName>
    </recommendedName>
</protein>
<dbReference type="Pfam" id="PF06703">
    <property type="entry name" value="SPC25"/>
    <property type="match status" value="1"/>
</dbReference>
<accession>A0A2X0PF73</accession>
<feature type="compositionally biased region" description="Low complexity" evidence="9">
    <location>
        <begin position="9"/>
        <end position="19"/>
    </location>
</feature>
<feature type="transmembrane region" description="Helical" evidence="10">
    <location>
        <begin position="124"/>
        <end position="143"/>
    </location>
</feature>
<dbReference type="PANTHER" id="PTHR13085">
    <property type="entry name" value="MICROSOMAL SIGNAL PEPTIDASE 25 KDA SUBUNIT"/>
    <property type="match status" value="1"/>
</dbReference>
<evidence type="ECO:0000313" key="11">
    <source>
        <dbReference type="EMBL" id="SGY84333.1"/>
    </source>
</evidence>
<evidence type="ECO:0000256" key="10">
    <source>
        <dbReference type="SAM" id="Phobius"/>
    </source>
</evidence>
<evidence type="ECO:0000256" key="2">
    <source>
        <dbReference type="ARBA" id="ARBA00007324"/>
    </source>
</evidence>
<dbReference type="STRING" id="796604.A0A2X0PF73"/>